<sequence>MTLKNNLSKVVFITVISSIFLACSLTKRVPVDERLLMENKILVNGKTENSETITTQLYQQPNSNVLGYRLRLHLYNMAKVNPDSSYQAWLDKHPKNERFLTNLLSAKQVDRLGTSFFVSGLGRTLKNLGEAPVIYDKERTSKSVTKLRNHYFNQGYFNTKVLFELDSLQPKKVKSLYKITTGNPYAYDSISVVVRSPELDSLYKTNRRTSIIKKGEQYNAAKLDEERDRITSFFRNNGAYDFQKTYINYELDTLKNNHTTDILLNIENKNIKEGDTLRTEPFKLYKVSQVNVFNSNTSSDASVITDSVQYKNINIYSKGKLNYKPKVLSNAIFIDKDGYFSDMRRSITSRSLSNLKVFRYPSIEYVPDTRDSLGKALIANITLNPKPRAMFTPSIDATHSNIQDFGIEGSLGYLFNNVFRGAEVLNVSIRGNIGSSSAKYRNNKNTFFDILEYGADVKLTFPRFLFFPNIIDRLVDRTSFPNTTLSVGFFNQQNIGLDKQNLTGIYSYSWSYKRRNTLSLDVFNLQFVRNMNPGNYFNVYRSSYNNLNNLADQTNTNPDYFDENGNLTIAEGGADAFISDVLNGNTDIAQNDPKYQSVRSISERKQRLTENNLILASNIVYTYSNRFNIKDQDFFTFRTKIESAGNVLNALAKSNSKLSDNGKRTVLDVAYSQYIKGEVDFVKYFDLGNKNVLALRAFGGIAIPYGNSDNIPFSRSYFAGGSNDNRAWQSYRLGPGRSGGINDFNEANMKLAFNAEYRFNVTGPWNMAIFADAGNIWNTLDNETDEKMTFNGIKSLQDIALGTGLGVRYDFNFFVIRLDAGFKTYNPANESNKQWFKEWNLSKTVLNVGINYPF</sequence>
<dbReference type="PANTHER" id="PTHR12815">
    <property type="entry name" value="SORTING AND ASSEMBLY MACHINERY SAMM50 PROTEIN FAMILY MEMBER"/>
    <property type="match status" value="1"/>
</dbReference>
<evidence type="ECO:0000313" key="8">
    <source>
        <dbReference type="Proteomes" id="UP000199634"/>
    </source>
</evidence>
<keyword evidence="4" id="KW-0472">Membrane</keyword>
<keyword evidence="8" id="KW-1185">Reference proteome</keyword>
<accession>A0A1H6LTE5</accession>
<protein>
    <submittedName>
        <fullName evidence="7">Outer membrane protein assembly factor BamA</fullName>
    </submittedName>
</protein>
<reference evidence="8" key="1">
    <citation type="submission" date="2016-10" db="EMBL/GenBank/DDBJ databases">
        <authorList>
            <person name="Varghese N."/>
            <person name="Submissions S."/>
        </authorList>
    </citation>
    <scope>NUCLEOTIDE SEQUENCE [LARGE SCALE GENOMIC DNA]</scope>
    <source>
        <strain evidence="8">CGMCC 1.10825</strain>
    </source>
</reference>
<gene>
    <name evidence="7" type="ORF">SAMN02927937_01955</name>
</gene>
<name>A0A1H6LTE5_9FLAO</name>
<dbReference type="Proteomes" id="UP000199634">
    <property type="component" value="Unassembled WGS sequence"/>
</dbReference>
<dbReference type="RefSeq" id="WP_177165067.1">
    <property type="nucleotide sequence ID" value="NZ_FNXE01000027.1"/>
</dbReference>
<dbReference type="STRING" id="1159016.SAMN02927937_01955"/>
<keyword evidence="2" id="KW-0812">Transmembrane</keyword>
<evidence type="ECO:0000256" key="3">
    <source>
        <dbReference type="ARBA" id="ARBA00022729"/>
    </source>
</evidence>
<comment type="subcellular location">
    <subcellularLocation>
        <location evidence="1">Membrane</location>
    </subcellularLocation>
</comment>
<evidence type="ECO:0000256" key="2">
    <source>
        <dbReference type="ARBA" id="ARBA00022692"/>
    </source>
</evidence>
<evidence type="ECO:0000313" key="7">
    <source>
        <dbReference type="EMBL" id="SEH88747.1"/>
    </source>
</evidence>
<dbReference type="EMBL" id="FNXE01000027">
    <property type="protein sequence ID" value="SEH88747.1"/>
    <property type="molecule type" value="Genomic_DNA"/>
</dbReference>
<evidence type="ECO:0000259" key="6">
    <source>
        <dbReference type="Pfam" id="PF01103"/>
    </source>
</evidence>
<dbReference type="PANTHER" id="PTHR12815:SF47">
    <property type="entry name" value="TRANSLOCATION AND ASSEMBLY MODULE SUBUNIT TAMA"/>
    <property type="match status" value="1"/>
</dbReference>
<dbReference type="AlphaFoldDB" id="A0A1H6LTE5"/>
<proteinExistence type="predicted"/>
<keyword evidence="3" id="KW-0732">Signal</keyword>
<dbReference type="InterPro" id="IPR039910">
    <property type="entry name" value="D15-like"/>
</dbReference>
<evidence type="ECO:0000256" key="1">
    <source>
        <dbReference type="ARBA" id="ARBA00004370"/>
    </source>
</evidence>
<feature type="domain" description="Bacterial surface antigen (D15)" evidence="6">
    <location>
        <begin position="587"/>
        <end position="834"/>
    </location>
</feature>
<evidence type="ECO:0000256" key="4">
    <source>
        <dbReference type="ARBA" id="ARBA00023136"/>
    </source>
</evidence>
<dbReference type="GO" id="GO:0019867">
    <property type="term" value="C:outer membrane"/>
    <property type="evidence" value="ECO:0007669"/>
    <property type="project" value="InterPro"/>
</dbReference>
<dbReference type="InterPro" id="IPR000184">
    <property type="entry name" value="Bac_surfAg_D15"/>
</dbReference>
<dbReference type="PROSITE" id="PS51257">
    <property type="entry name" value="PROKAR_LIPOPROTEIN"/>
    <property type="match status" value="1"/>
</dbReference>
<organism evidence="7 8">
    <name type="scientific">Paenimyroides marinum</name>
    <dbReference type="NCBI Taxonomy" id="1159016"/>
    <lineage>
        <taxon>Bacteria</taxon>
        <taxon>Pseudomonadati</taxon>
        <taxon>Bacteroidota</taxon>
        <taxon>Flavobacteriia</taxon>
        <taxon>Flavobacteriales</taxon>
        <taxon>Flavobacteriaceae</taxon>
        <taxon>Paenimyroides</taxon>
    </lineage>
</organism>
<dbReference type="Pfam" id="PF01103">
    <property type="entry name" value="Omp85"/>
    <property type="match status" value="1"/>
</dbReference>
<dbReference type="Gene3D" id="2.40.160.50">
    <property type="entry name" value="membrane protein fhac: a member of the omp85/tpsb transporter family"/>
    <property type="match status" value="1"/>
</dbReference>
<keyword evidence="5" id="KW-0998">Cell outer membrane</keyword>
<evidence type="ECO:0000256" key="5">
    <source>
        <dbReference type="ARBA" id="ARBA00023237"/>
    </source>
</evidence>